<proteinExistence type="predicted"/>
<dbReference type="CDD" id="cd01428">
    <property type="entry name" value="ADK"/>
    <property type="match status" value="1"/>
</dbReference>
<protein>
    <recommendedName>
        <fullName evidence="7">Adenylate kinase</fullName>
    </recommendedName>
</protein>
<keyword evidence="1" id="KW-0808">Transferase</keyword>
<evidence type="ECO:0008006" key="7">
    <source>
        <dbReference type="Google" id="ProtNLM"/>
    </source>
</evidence>
<evidence type="ECO:0000256" key="4">
    <source>
        <dbReference type="SAM" id="MobiDB-lite"/>
    </source>
</evidence>
<dbReference type="OrthoDB" id="439792at2759"/>
<dbReference type="GO" id="GO:0019205">
    <property type="term" value="F:nucleobase-containing compound kinase activity"/>
    <property type="evidence" value="ECO:0007669"/>
    <property type="project" value="InterPro"/>
</dbReference>
<keyword evidence="6" id="KW-1185">Reference proteome</keyword>
<name>A0A8T0D3A1_9TREM</name>
<organism evidence="5 6">
    <name type="scientific">Paragonimus westermani</name>
    <dbReference type="NCBI Taxonomy" id="34504"/>
    <lineage>
        <taxon>Eukaryota</taxon>
        <taxon>Metazoa</taxon>
        <taxon>Spiralia</taxon>
        <taxon>Lophotrochozoa</taxon>
        <taxon>Platyhelminthes</taxon>
        <taxon>Trematoda</taxon>
        <taxon>Digenea</taxon>
        <taxon>Plagiorchiida</taxon>
        <taxon>Troglotremata</taxon>
        <taxon>Troglotrematidae</taxon>
        <taxon>Paragonimus</taxon>
    </lineage>
</organism>
<gene>
    <name evidence="5" type="ORF">P879_10380</name>
</gene>
<accession>A0A8T0D3A1</accession>
<evidence type="ECO:0000256" key="2">
    <source>
        <dbReference type="ARBA" id="ARBA00022741"/>
    </source>
</evidence>
<keyword evidence="2" id="KW-0547">Nucleotide-binding</keyword>
<keyword evidence="3" id="KW-0418">Kinase</keyword>
<comment type="caution">
    <text evidence="5">The sequence shown here is derived from an EMBL/GenBank/DDBJ whole genome shotgun (WGS) entry which is preliminary data.</text>
</comment>
<dbReference type="PANTHER" id="PTHR23359">
    <property type="entry name" value="NUCLEOTIDE KINASE"/>
    <property type="match status" value="1"/>
</dbReference>
<dbReference type="Proteomes" id="UP000699462">
    <property type="component" value="Unassembled WGS sequence"/>
</dbReference>
<reference evidence="5 6" key="1">
    <citation type="submission" date="2019-07" db="EMBL/GenBank/DDBJ databases">
        <title>Annotation for the trematode Paragonimus westermani.</title>
        <authorList>
            <person name="Choi Y.-J."/>
        </authorList>
    </citation>
    <scope>NUCLEOTIDE SEQUENCE [LARGE SCALE GENOMIC DNA]</scope>
    <source>
        <strain evidence="5">180907_Pwestermani</strain>
    </source>
</reference>
<evidence type="ECO:0000313" key="5">
    <source>
        <dbReference type="EMBL" id="KAF8561444.1"/>
    </source>
</evidence>
<dbReference type="AlphaFoldDB" id="A0A8T0D3A1"/>
<evidence type="ECO:0000256" key="1">
    <source>
        <dbReference type="ARBA" id="ARBA00022679"/>
    </source>
</evidence>
<dbReference type="SUPFAM" id="SSF52540">
    <property type="entry name" value="P-loop containing nucleoside triphosphate hydrolases"/>
    <property type="match status" value="3"/>
</dbReference>
<dbReference type="InterPro" id="IPR027417">
    <property type="entry name" value="P-loop_NTPase"/>
</dbReference>
<dbReference type="Pfam" id="PF00406">
    <property type="entry name" value="ADK"/>
    <property type="match status" value="3"/>
</dbReference>
<evidence type="ECO:0000256" key="3">
    <source>
        <dbReference type="ARBA" id="ARBA00022777"/>
    </source>
</evidence>
<sequence length="1123" mass="126684">MSDADLRTRWKGVHTDHATGRLHSQVRCGTQMEPTGRCDFPLVNEHTSSRLLTRHEEMTENLESHLAFYNQYMAERLAEFLERCAPSTVVYLDGALCPDELAKSLIEKIQAAIEHYGLVPSVVRDKAEFTHRDWEPVSNSEDIGGSHGQCLIRFRKRSTQETAPESGESNQRVVTCTASAASNMQKVGSPTETNCCCHCGAKLIESREDLWCDRPPRLLLVGKPCTGKTALAKRMCATWNCELVNATELITYHMTLNDEYGQRVKQLMLDGKDLDDALVISIMEHKLKSRECVTNGFVIDDFPTYSEKALSVHKQLEFLESLNPGPEYVIDLQMPDEVLRSRWEAVKMDLLSGILYVNRTSQSTYGKGKPAFGCCQLTCCVSDTSGSGQSQLITRHEELVESMDANITFYHEVVEPLLQSWIDMHFADKVIVMDGDPPTSEVLQNLRRKLCAINNNPACPPWQLFTDKENSFSPGACCRRCGTRYTNLEPPVDLWADQPPRFIIFGKPCSGKTTLAKRLCNVWNCQLVNATELVQHHLTLNTMVGQKIRAILNSGRDLPDPFVISMLKEKLSSPACTECGYVLDGIPTHSEMSCSIGDQLEFVKNLHPPPDYVVDIRISDTDLRKRWEAIRIDVADGTLYTIPFNEHKTVHPGKPYGRVVRHPDFPDIDEETKSRLITRHEELPENLDKHFPFYRLHVEPRVQNFINVHDPCKIIVLDGEVPPTKLLNTLLYKLNVMFLKPNVPTSELFPDDELKAATDSVVSPCRCQKHVWGSLKPMEELWLEKPPRVVIFGKPCVGKTTLAKRLCALWGCLLINASEMILAEMRADTEMAGRIQAMLNSGLDLPDHLILDLIRTKISSPTCVERGYVLDGLPTHSELNMSIEDQLEMLRSLENGPEYIIHIQISDEDLRERWEAIRIDIADGTLYTKFSYDRTSPSPRGTKPSAKHGRETRHPDFPIVDEATKTRLLTRHEELPENLDLHFGFYHRRLSGLLDHYINRHDPAAVVRVNGNVSPSELLQAVLLRMSIMMRQPGVPTSHLFSKCSEDADGSEDSNCQCLRGDKQVSVFFLKSQVADGSQTAVRCCIACSSSKVQPIRHEISLTTRYSGKTGTTICKCHEHGRS</sequence>
<evidence type="ECO:0000313" key="6">
    <source>
        <dbReference type="Proteomes" id="UP000699462"/>
    </source>
</evidence>
<dbReference type="GO" id="GO:0006139">
    <property type="term" value="P:nucleobase-containing compound metabolic process"/>
    <property type="evidence" value="ECO:0007669"/>
    <property type="project" value="InterPro"/>
</dbReference>
<dbReference type="Gene3D" id="3.40.50.300">
    <property type="entry name" value="P-loop containing nucleotide triphosphate hydrolases"/>
    <property type="match status" value="3"/>
</dbReference>
<dbReference type="GO" id="GO:0005524">
    <property type="term" value="F:ATP binding"/>
    <property type="evidence" value="ECO:0007669"/>
    <property type="project" value="InterPro"/>
</dbReference>
<dbReference type="InterPro" id="IPR000850">
    <property type="entry name" value="Adenylat/UMP-CMP_kin"/>
</dbReference>
<dbReference type="EMBL" id="JTDF01021742">
    <property type="protein sequence ID" value="KAF8561444.1"/>
    <property type="molecule type" value="Genomic_DNA"/>
</dbReference>
<feature type="region of interest" description="Disordered" evidence="4">
    <location>
        <begin position="932"/>
        <end position="955"/>
    </location>
</feature>